<proteinExistence type="predicted"/>
<dbReference type="RefSeq" id="WP_190352977.1">
    <property type="nucleotide sequence ID" value="NZ_JACJPY010000111.1"/>
</dbReference>
<protein>
    <submittedName>
        <fullName evidence="1">Uncharacterized protein</fullName>
    </submittedName>
</protein>
<sequence length="86" mass="9708">MIEILVEVLGFAMVSQALRNRESAKKYLYDNIELVKQSRKTLDTAWLNGNPREYLESLDTNLSNCLIYVLATDISSDDVLADIGLI</sequence>
<evidence type="ECO:0000313" key="1">
    <source>
        <dbReference type="EMBL" id="MBD2152509.1"/>
    </source>
</evidence>
<comment type="caution">
    <text evidence="1">The sequence shown here is derived from an EMBL/GenBank/DDBJ whole genome shotgun (WGS) entry which is preliminary data.</text>
</comment>
<dbReference type="AlphaFoldDB" id="A0A926ZA45"/>
<accession>A0A926ZA45</accession>
<keyword evidence="2" id="KW-1185">Reference proteome</keyword>
<dbReference type="EMBL" id="JACJPY010000111">
    <property type="protein sequence ID" value="MBD2152509.1"/>
    <property type="molecule type" value="Genomic_DNA"/>
</dbReference>
<reference evidence="1" key="1">
    <citation type="journal article" date="2015" name="ISME J.">
        <title>Draft Genome Sequence of Streptomyces incarnatus NRRL8089, which Produces the Nucleoside Antibiotic Sinefungin.</title>
        <authorList>
            <person name="Oshima K."/>
            <person name="Hattori M."/>
            <person name="Shimizu H."/>
            <person name="Fukuda K."/>
            <person name="Nemoto M."/>
            <person name="Inagaki K."/>
            <person name="Tamura T."/>
        </authorList>
    </citation>
    <scope>NUCLEOTIDE SEQUENCE</scope>
    <source>
        <strain evidence="1">FACHB-1277</strain>
    </source>
</reference>
<name>A0A926ZA45_9CYAN</name>
<dbReference type="Proteomes" id="UP000631421">
    <property type="component" value="Unassembled WGS sequence"/>
</dbReference>
<evidence type="ECO:0000313" key="2">
    <source>
        <dbReference type="Proteomes" id="UP000631421"/>
    </source>
</evidence>
<gene>
    <name evidence="1" type="ORF">H6F44_20655</name>
</gene>
<organism evidence="1 2">
    <name type="scientific">Pseudanabaena cinerea FACHB-1277</name>
    <dbReference type="NCBI Taxonomy" id="2949581"/>
    <lineage>
        <taxon>Bacteria</taxon>
        <taxon>Bacillati</taxon>
        <taxon>Cyanobacteriota</taxon>
        <taxon>Cyanophyceae</taxon>
        <taxon>Pseudanabaenales</taxon>
        <taxon>Pseudanabaenaceae</taxon>
        <taxon>Pseudanabaena</taxon>
        <taxon>Pseudanabaena cinerea</taxon>
    </lineage>
</organism>
<reference evidence="1" key="2">
    <citation type="submission" date="2020-08" db="EMBL/GenBank/DDBJ databases">
        <authorList>
            <person name="Chen M."/>
            <person name="Teng W."/>
            <person name="Zhao L."/>
            <person name="Hu C."/>
            <person name="Zhou Y."/>
            <person name="Han B."/>
            <person name="Song L."/>
            <person name="Shu W."/>
        </authorList>
    </citation>
    <scope>NUCLEOTIDE SEQUENCE</scope>
    <source>
        <strain evidence="1">FACHB-1277</strain>
    </source>
</reference>